<protein>
    <submittedName>
        <fullName evidence="2">Uncharacterized protein</fullName>
    </submittedName>
</protein>
<sequence length="415" mass="50957">MGSTSRSKTYPDRSGAQDKKKAVGGTVEEIEGQDVEVSWNVTEDHSKTFDNWTDAKDKKDVVGGNIEEAGADYKVEWTTTETTTHKKWFESRDGHSGEVIDERTDVVDHKWEDQGTQRFEEIQSGSPSMVRYEYEHSVDETDTDYKIEWYDSTHHKEWRGSWKYKWFEEERDARGWGRIIDKNRYVADRDYRAKKWDRTHHKVWVGGYKYRTHTKWYDSYWRAKRKGRIVDRDLDVRYKARWKTKDVDYRTHTRWYNSRRRARRKGRVVGNKCSSWGRKCVDYDYRRERYCDRYRRYCRNRKYKARWRTKHVTYHTHTKWYDSYWRARRKGSIVDRDYNWRYKARWKTKYWDSTHHKEWRGGWDYKTFETKSHAEDWGKITETLKQYDTDYRAKKWMLGVIELVVKEGLETEEVK</sequence>
<accession>A0A133UCZ2</accession>
<evidence type="ECO:0000313" key="3">
    <source>
        <dbReference type="Proteomes" id="UP000070284"/>
    </source>
</evidence>
<keyword evidence="3" id="KW-1185">Reference proteome</keyword>
<feature type="region of interest" description="Disordered" evidence="1">
    <location>
        <begin position="1"/>
        <end position="32"/>
    </location>
</feature>
<organism evidence="2 3">
    <name type="scientific">candidate division MSBL1 archaeon SCGC-AAA259E19</name>
    <dbReference type="NCBI Taxonomy" id="1698264"/>
    <lineage>
        <taxon>Archaea</taxon>
        <taxon>Methanobacteriati</taxon>
        <taxon>Methanobacteriota</taxon>
        <taxon>candidate division MSBL1</taxon>
    </lineage>
</organism>
<evidence type="ECO:0000313" key="2">
    <source>
        <dbReference type="EMBL" id="KXA92071.1"/>
    </source>
</evidence>
<evidence type="ECO:0000256" key="1">
    <source>
        <dbReference type="SAM" id="MobiDB-lite"/>
    </source>
</evidence>
<dbReference type="EMBL" id="LHXO01000189">
    <property type="protein sequence ID" value="KXA92071.1"/>
    <property type="molecule type" value="Genomic_DNA"/>
</dbReference>
<gene>
    <name evidence="2" type="ORF">AKJ65_08085</name>
</gene>
<comment type="caution">
    <text evidence="2">The sequence shown here is derived from an EMBL/GenBank/DDBJ whole genome shotgun (WGS) entry which is preliminary data.</text>
</comment>
<proteinExistence type="predicted"/>
<feature type="compositionally biased region" description="Basic and acidic residues" evidence="1">
    <location>
        <begin position="9"/>
        <end position="21"/>
    </location>
</feature>
<dbReference type="AlphaFoldDB" id="A0A133UCZ2"/>
<dbReference type="Proteomes" id="UP000070284">
    <property type="component" value="Unassembled WGS sequence"/>
</dbReference>
<reference evidence="2 3" key="1">
    <citation type="journal article" date="2016" name="Sci. Rep.">
        <title>Metabolic traits of an uncultured archaeal lineage -MSBL1- from brine pools of the Red Sea.</title>
        <authorList>
            <person name="Mwirichia R."/>
            <person name="Alam I."/>
            <person name="Rashid M."/>
            <person name="Vinu M."/>
            <person name="Ba-Alawi W."/>
            <person name="Anthony Kamau A."/>
            <person name="Kamanda Ngugi D."/>
            <person name="Goker M."/>
            <person name="Klenk H.P."/>
            <person name="Bajic V."/>
            <person name="Stingl U."/>
        </authorList>
    </citation>
    <scope>NUCLEOTIDE SEQUENCE [LARGE SCALE GENOMIC DNA]</scope>
    <source>
        <strain evidence="2">SCGC-AAA259E19</strain>
    </source>
</reference>
<name>A0A133UCZ2_9EURY</name>